<reference evidence="1" key="2">
    <citation type="journal article" date="2015" name="Fish Shellfish Immunol.">
        <title>Early steps in the European eel (Anguilla anguilla)-Vibrio vulnificus interaction in the gills: Role of the RtxA13 toxin.</title>
        <authorList>
            <person name="Callol A."/>
            <person name="Pajuelo D."/>
            <person name="Ebbesson L."/>
            <person name="Teles M."/>
            <person name="MacKenzie S."/>
            <person name="Amaro C."/>
        </authorList>
    </citation>
    <scope>NUCLEOTIDE SEQUENCE</scope>
</reference>
<proteinExistence type="predicted"/>
<protein>
    <submittedName>
        <fullName evidence="1">Uncharacterized protein</fullName>
    </submittedName>
</protein>
<sequence>MCCGKPEVIVQFGGTMCEVNVIYSPEQLIPSITGFNWAILHAQNLCPNKIKE</sequence>
<name>A0A0E9QRC4_ANGAN</name>
<dbReference type="AlphaFoldDB" id="A0A0E9QRC4"/>
<accession>A0A0E9QRC4</accession>
<evidence type="ECO:0000313" key="1">
    <source>
        <dbReference type="EMBL" id="JAH19374.1"/>
    </source>
</evidence>
<dbReference type="EMBL" id="GBXM01089203">
    <property type="protein sequence ID" value="JAH19374.1"/>
    <property type="molecule type" value="Transcribed_RNA"/>
</dbReference>
<reference evidence="1" key="1">
    <citation type="submission" date="2014-11" db="EMBL/GenBank/DDBJ databases">
        <authorList>
            <person name="Amaro Gonzalez C."/>
        </authorList>
    </citation>
    <scope>NUCLEOTIDE SEQUENCE</scope>
</reference>
<organism evidence="1">
    <name type="scientific">Anguilla anguilla</name>
    <name type="common">European freshwater eel</name>
    <name type="synonym">Muraena anguilla</name>
    <dbReference type="NCBI Taxonomy" id="7936"/>
    <lineage>
        <taxon>Eukaryota</taxon>
        <taxon>Metazoa</taxon>
        <taxon>Chordata</taxon>
        <taxon>Craniata</taxon>
        <taxon>Vertebrata</taxon>
        <taxon>Euteleostomi</taxon>
        <taxon>Actinopterygii</taxon>
        <taxon>Neopterygii</taxon>
        <taxon>Teleostei</taxon>
        <taxon>Anguilliformes</taxon>
        <taxon>Anguillidae</taxon>
        <taxon>Anguilla</taxon>
    </lineage>
</organism>